<feature type="domain" description="PARP-type" evidence="7">
    <location>
        <begin position="7"/>
        <end position="86"/>
    </location>
</feature>
<dbReference type="AlphaFoldDB" id="A0A4Y2CAR8"/>
<dbReference type="GO" id="GO:0006281">
    <property type="term" value="P:DNA repair"/>
    <property type="evidence" value="ECO:0007669"/>
    <property type="project" value="TreeGrafter"/>
</dbReference>
<dbReference type="PROSITE" id="PS50064">
    <property type="entry name" value="ZF_PARP_2"/>
    <property type="match status" value="2"/>
</dbReference>
<sequence>MDSDLPFAAEYAITGRASCKKCKQKIARDSLRIAVMVQSRIFDGNLPLWYHWKCFFMIKNQLQNISQIANFDNLRWDDQQNIKKQLAECYSNDNANNGVTSSAISDFSVEYAKSSRSICRSCEQKITKGEVRISKLDDDPMKKHYGPSLLWYHVDCFIQRKQQIGFIDSADKLPGYNALTNADQEILKRKITCQGRKQVANDERIFRMKVEKPNDEQTKSLEDNEVQAKKETEAKQI</sequence>
<proteinExistence type="predicted"/>
<dbReference type="Proteomes" id="UP000499080">
    <property type="component" value="Unassembled WGS sequence"/>
</dbReference>
<evidence type="ECO:0000256" key="2">
    <source>
        <dbReference type="ARBA" id="ARBA00022723"/>
    </source>
</evidence>
<keyword evidence="9" id="KW-1185">Reference proteome</keyword>
<evidence type="ECO:0000256" key="4">
    <source>
        <dbReference type="ARBA" id="ARBA00022833"/>
    </source>
</evidence>
<dbReference type="EMBL" id="BGPR01000161">
    <property type="protein sequence ID" value="GBM00807.1"/>
    <property type="molecule type" value="Genomic_DNA"/>
</dbReference>
<evidence type="ECO:0000256" key="1">
    <source>
        <dbReference type="ARBA" id="ARBA00004123"/>
    </source>
</evidence>
<dbReference type="InterPro" id="IPR001510">
    <property type="entry name" value="Znf_PARP"/>
</dbReference>
<evidence type="ECO:0000256" key="5">
    <source>
        <dbReference type="ARBA" id="ARBA00023242"/>
    </source>
</evidence>
<evidence type="ECO:0000256" key="3">
    <source>
        <dbReference type="ARBA" id="ARBA00022771"/>
    </source>
</evidence>
<evidence type="ECO:0000259" key="7">
    <source>
        <dbReference type="PROSITE" id="PS50064"/>
    </source>
</evidence>
<gene>
    <name evidence="8" type="primary">PARP1_0</name>
    <name evidence="8" type="ORF">AVEN_257334_1</name>
</gene>
<comment type="subcellular location">
    <subcellularLocation>
        <location evidence="1">Nucleus</location>
    </subcellularLocation>
</comment>
<accession>A0A4Y2CAR8</accession>
<dbReference type="GO" id="GO:0046403">
    <property type="term" value="F:polynucleotide 3'-phosphatase activity"/>
    <property type="evidence" value="ECO:0007669"/>
    <property type="project" value="TreeGrafter"/>
</dbReference>
<dbReference type="InterPro" id="IPR036957">
    <property type="entry name" value="Znf_PARP_sf"/>
</dbReference>
<dbReference type="Pfam" id="PF00645">
    <property type="entry name" value="zf-PARP"/>
    <property type="match status" value="2"/>
</dbReference>
<dbReference type="GO" id="GO:0003690">
    <property type="term" value="F:double-stranded DNA binding"/>
    <property type="evidence" value="ECO:0007669"/>
    <property type="project" value="TreeGrafter"/>
</dbReference>
<dbReference type="PANTHER" id="PTHR12083">
    <property type="entry name" value="BIFUNCTIONAL POLYNUCLEOTIDE PHOSPHATASE/KINASE"/>
    <property type="match status" value="1"/>
</dbReference>
<dbReference type="Gene3D" id="3.30.1740.10">
    <property type="entry name" value="Zinc finger, PARP-type"/>
    <property type="match status" value="2"/>
</dbReference>
<dbReference type="PROSITE" id="PS00347">
    <property type="entry name" value="ZF_PARP_1"/>
    <property type="match status" value="1"/>
</dbReference>
<feature type="region of interest" description="Disordered" evidence="6">
    <location>
        <begin position="209"/>
        <end position="237"/>
    </location>
</feature>
<keyword evidence="5" id="KW-0539">Nucleus</keyword>
<dbReference type="PANTHER" id="PTHR12083:SF9">
    <property type="entry name" value="BIFUNCTIONAL POLYNUCLEOTIDE PHOSPHATASE_KINASE"/>
    <property type="match status" value="1"/>
</dbReference>
<feature type="domain" description="PARP-type" evidence="7">
    <location>
        <begin position="107"/>
        <end position="191"/>
    </location>
</feature>
<keyword evidence="3" id="KW-0863">Zinc-finger</keyword>
<comment type="caution">
    <text evidence="8">The sequence shown here is derived from an EMBL/GenBank/DDBJ whole genome shotgun (WGS) entry which is preliminary data.</text>
</comment>
<name>A0A4Y2CAR8_ARAVE</name>
<organism evidence="8 9">
    <name type="scientific">Araneus ventricosus</name>
    <name type="common">Orbweaver spider</name>
    <name type="synonym">Epeira ventricosa</name>
    <dbReference type="NCBI Taxonomy" id="182803"/>
    <lineage>
        <taxon>Eukaryota</taxon>
        <taxon>Metazoa</taxon>
        <taxon>Ecdysozoa</taxon>
        <taxon>Arthropoda</taxon>
        <taxon>Chelicerata</taxon>
        <taxon>Arachnida</taxon>
        <taxon>Araneae</taxon>
        <taxon>Araneomorphae</taxon>
        <taxon>Entelegynae</taxon>
        <taxon>Araneoidea</taxon>
        <taxon>Araneidae</taxon>
        <taxon>Araneus</taxon>
    </lineage>
</organism>
<keyword evidence="4" id="KW-0862">Zinc</keyword>
<dbReference type="SMART" id="SM01336">
    <property type="entry name" value="zf-PARP"/>
    <property type="match status" value="2"/>
</dbReference>
<dbReference type="GO" id="GO:0008270">
    <property type="term" value="F:zinc ion binding"/>
    <property type="evidence" value="ECO:0007669"/>
    <property type="project" value="UniProtKB-KW"/>
</dbReference>
<dbReference type="GO" id="GO:0005634">
    <property type="term" value="C:nucleus"/>
    <property type="evidence" value="ECO:0007669"/>
    <property type="project" value="UniProtKB-SubCell"/>
</dbReference>
<keyword evidence="2" id="KW-0479">Metal-binding</keyword>
<protein>
    <submittedName>
        <fullName evidence="8">Poly [ADP-ribose] polymerase 1</fullName>
    </submittedName>
</protein>
<evidence type="ECO:0000313" key="9">
    <source>
        <dbReference type="Proteomes" id="UP000499080"/>
    </source>
</evidence>
<reference evidence="8 9" key="1">
    <citation type="journal article" date="2019" name="Sci. Rep.">
        <title>Orb-weaving spider Araneus ventricosus genome elucidates the spidroin gene catalogue.</title>
        <authorList>
            <person name="Kono N."/>
            <person name="Nakamura H."/>
            <person name="Ohtoshi R."/>
            <person name="Moran D.A.P."/>
            <person name="Shinohara A."/>
            <person name="Yoshida Y."/>
            <person name="Fujiwara M."/>
            <person name="Mori M."/>
            <person name="Tomita M."/>
            <person name="Arakawa K."/>
        </authorList>
    </citation>
    <scope>NUCLEOTIDE SEQUENCE [LARGE SCALE GENOMIC DNA]</scope>
</reference>
<evidence type="ECO:0000256" key="6">
    <source>
        <dbReference type="SAM" id="MobiDB-lite"/>
    </source>
</evidence>
<dbReference type="GO" id="GO:0046404">
    <property type="term" value="F:ATP-dependent polydeoxyribonucleotide 5'-hydroxyl-kinase activity"/>
    <property type="evidence" value="ECO:0007669"/>
    <property type="project" value="TreeGrafter"/>
</dbReference>
<dbReference type="OrthoDB" id="429950at2759"/>
<evidence type="ECO:0000313" key="8">
    <source>
        <dbReference type="EMBL" id="GBM00807.1"/>
    </source>
</evidence>
<dbReference type="SUPFAM" id="SSF57716">
    <property type="entry name" value="Glucocorticoid receptor-like (DNA-binding domain)"/>
    <property type="match status" value="2"/>
</dbReference>